<dbReference type="Proteomes" id="UP001205105">
    <property type="component" value="Unassembled WGS sequence"/>
</dbReference>
<organism evidence="4 5">
    <name type="scientific">Chlorella ohadii</name>
    <dbReference type="NCBI Taxonomy" id="2649997"/>
    <lineage>
        <taxon>Eukaryota</taxon>
        <taxon>Viridiplantae</taxon>
        <taxon>Chlorophyta</taxon>
        <taxon>core chlorophytes</taxon>
        <taxon>Trebouxiophyceae</taxon>
        <taxon>Chlorellales</taxon>
        <taxon>Chlorellaceae</taxon>
        <taxon>Chlorella clade</taxon>
        <taxon>Chlorella</taxon>
    </lineage>
</organism>
<feature type="domain" description="Activator of Hsp90 ATPase AHSA1-like N-terminal" evidence="3">
    <location>
        <begin position="24"/>
        <end position="245"/>
    </location>
</feature>
<dbReference type="SMART" id="SM01000">
    <property type="entry name" value="Aha1_N"/>
    <property type="match status" value="1"/>
</dbReference>
<proteinExistence type="inferred from homology"/>
<dbReference type="Gene3D" id="3.15.10.20">
    <property type="entry name" value="Activator of Hsp90 ATPase Aha1, N-terminal domain"/>
    <property type="match status" value="1"/>
</dbReference>
<evidence type="ECO:0000259" key="3">
    <source>
        <dbReference type="SMART" id="SM01000"/>
    </source>
</evidence>
<dbReference type="InterPro" id="IPR036338">
    <property type="entry name" value="Aha1"/>
</dbReference>
<accession>A0AAD5DHW8</accession>
<name>A0AAD5DHW8_9CHLO</name>
<dbReference type="SUPFAM" id="SSF103111">
    <property type="entry name" value="Activator of Hsp90 ATPase, Aha1"/>
    <property type="match status" value="1"/>
</dbReference>
<feature type="region of interest" description="Disordered" evidence="2">
    <location>
        <begin position="132"/>
        <end position="168"/>
    </location>
</feature>
<dbReference type="InterPro" id="IPR015310">
    <property type="entry name" value="AHSA1-like_N"/>
</dbReference>
<dbReference type="EMBL" id="JADXDR010000138">
    <property type="protein sequence ID" value="KAI7838002.1"/>
    <property type="molecule type" value="Genomic_DNA"/>
</dbReference>
<dbReference type="AlphaFoldDB" id="A0AAD5DHW8"/>
<dbReference type="PANTHER" id="PTHR13009">
    <property type="entry name" value="HEAT SHOCK PROTEIN 90 HSP90 CO-CHAPERONE AHA-1"/>
    <property type="match status" value="1"/>
</dbReference>
<evidence type="ECO:0000313" key="4">
    <source>
        <dbReference type="EMBL" id="KAI7838002.1"/>
    </source>
</evidence>
<protein>
    <recommendedName>
        <fullName evidence="3">Activator of Hsp90 ATPase AHSA1-like N-terminal domain-containing protein</fullName>
    </recommendedName>
</protein>
<keyword evidence="5" id="KW-1185">Reference proteome</keyword>
<dbReference type="Pfam" id="PF09229">
    <property type="entry name" value="Aha1_N"/>
    <property type="match status" value="2"/>
</dbReference>
<dbReference type="GO" id="GO:0001671">
    <property type="term" value="F:ATPase activator activity"/>
    <property type="evidence" value="ECO:0007669"/>
    <property type="project" value="InterPro"/>
</dbReference>
<evidence type="ECO:0000256" key="1">
    <source>
        <dbReference type="ARBA" id="ARBA00006817"/>
    </source>
</evidence>
<reference evidence="4" key="1">
    <citation type="submission" date="2020-11" db="EMBL/GenBank/DDBJ databases">
        <title>Chlorella ohadii genome sequencing and assembly.</title>
        <authorList>
            <person name="Murik O."/>
            <person name="Treves H."/>
            <person name="Kedem I."/>
            <person name="Shotland Y."/>
            <person name="Kaplan A."/>
        </authorList>
    </citation>
    <scope>NUCLEOTIDE SEQUENCE</scope>
    <source>
        <strain evidence="4">1</strain>
    </source>
</reference>
<evidence type="ECO:0000256" key="2">
    <source>
        <dbReference type="SAM" id="MobiDB-lite"/>
    </source>
</evidence>
<comment type="caution">
    <text evidence="4">The sequence shown here is derived from an EMBL/GenBank/DDBJ whole genome shotgun (WGS) entry which is preliminary data.</text>
</comment>
<evidence type="ECO:0000313" key="5">
    <source>
        <dbReference type="Proteomes" id="UP001205105"/>
    </source>
</evidence>
<dbReference type="PANTHER" id="PTHR13009:SF22">
    <property type="entry name" value="LD43819P"/>
    <property type="match status" value="1"/>
</dbReference>
<comment type="similarity">
    <text evidence="1">Belongs to the AHA1 family.</text>
</comment>
<gene>
    <name evidence="4" type="ORF">COHA_008184</name>
</gene>
<sequence>MVNLRWLVESRDDGRNVNGWHWSEVNKMEWTKQRLAELLPAAEACSAAASEAAPSGWVARVKRVKSVTGEAMLTTRKGNKRFGFYDLNVSLEWEATPVPAAATAAAADAPAAAAAAAAEALAGASLECAAGEGTEEAAQPASGGSGSAEAAEGATDGEAAAAAGGQADADGKQEQAAAAAVVVVSGTMDVKEFGSGGDHDDVEITVVVSTGGNAAEQAALKRHAEVALWPAVLLQLEQYVRELNAC</sequence>
<dbReference type="GO" id="GO:0006457">
    <property type="term" value="P:protein folding"/>
    <property type="evidence" value="ECO:0007669"/>
    <property type="project" value="TreeGrafter"/>
</dbReference>
<dbReference type="GO" id="GO:0005829">
    <property type="term" value="C:cytosol"/>
    <property type="evidence" value="ECO:0007669"/>
    <property type="project" value="TreeGrafter"/>
</dbReference>
<dbReference type="GO" id="GO:0051087">
    <property type="term" value="F:protein-folding chaperone binding"/>
    <property type="evidence" value="ECO:0007669"/>
    <property type="project" value="InterPro"/>
</dbReference>